<feature type="region of interest" description="Disordered" evidence="2">
    <location>
        <begin position="483"/>
        <end position="506"/>
    </location>
</feature>
<feature type="compositionally biased region" description="Polar residues" evidence="2">
    <location>
        <begin position="1351"/>
        <end position="1373"/>
    </location>
</feature>
<feature type="compositionally biased region" description="Low complexity" evidence="2">
    <location>
        <begin position="1163"/>
        <end position="1176"/>
    </location>
</feature>
<feature type="compositionally biased region" description="Polar residues" evidence="2">
    <location>
        <begin position="1004"/>
        <end position="1020"/>
    </location>
</feature>
<keyword evidence="1" id="KW-0175">Coiled coil</keyword>
<feature type="compositionally biased region" description="Basic and acidic residues" evidence="2">
    <location>
        <begin position="973"/>
        <end position="982"/>
    </location>
</feature>
<feature type="compositionally biased region" description="Polar residues" evidence="2">
    <location>
        <begin position="98"/>
        <end position="120"/>
    </location>
</feature>
<feature type="coiled-coil region" evidence="1">
    <location>
        <begin position="161"/>
        <end position="233"/>
    </location>
</feature>
<feature type="compositionally biased region" description="Polar residues" evidence="2">
    <location>
        <begin position="1495"/>
        <end position="1518"/>
    </location>
</feature>
<feature type="compositionally biased region" description="Low complexity" evidence="2">
    <location>
        <begin position="1078"/>
        <end position="1090"/>
    </location>
</feature>
<dbReference type="RefSeq" id="XP_067753861.1">
    <property type="nucleotide sequence ID" value="XM_067897704.1"/>
</dbReference>
<comment type="caution">
    <text evidence="3">The sequence shown here is derived from an EMBL/GenBank/DDBJ whole genome shotgun (WGS) entry which is preliminary data.</text>
</comment>
<name>A0A836IB14_9TRYP</name>
<feature type="region of interest" description="Disordered" evidence="2">
    <location>
        <begin position="1161"/>
        <end position="1181"/>
    </location>
</feature>
<feature type="compositionally biased region" description="Low complexity" evidence="2">
    <location>
        <begin position="35"/>
        <end position="46"/>
    </location>
</feature>
<reference evidence="3 4" key="1">
    <citation type="submission" date="2021-02" db="EMBL/GenBank/DDBJ databases">
        <title>Porcisia hertigi Genome sequencing and assembly.</title>
        <authorList>
            <person name="Almutairi H."/>
            <person name="Gatherer D."/>
        </authorList>
    </citation>
    <scope>NUCLEOTIDE SEQUENCE [LARGE SCALE GENOMIC DNA]</scope>
    <source>
        <strain evidence="3 4">C119</strain>
    </source>
</reference>
<feature type="compositionally biased region" description="Polar residues" evidence="2">
    <location>
        <begin position="735"/>
        <end position="752"/>
    </location>
</feature>
<feature type="compositionally biased region" description="Low complexity" evidence="2">
    <location>
        <begin position="1482"/>
        <end position="1494"/>
    </location>
</feature>
<feature type="compositionally biased region" description="Polar residues" evidence="2">
    <location>
        <begin position="1"/>
        <end position="28"/>
    </location>
</feature>
<feature type="region of interest" description="Disordered" evidence="2">
    <location>
        <begin position="711"/>
        <end position="867"/>
    </location>
</feature>
<feature type="compositionally biased region" description="Polar residues" evidence="2">
    <location>
        <begin position="802"/>
        <end position="818"/>
    </location>
</feature>
<organism evidence="3 4">
    <name type="scientific">Porcisia hertigi</name>
    <dbReference type="NCBI Taxonomy" id="2761500"/>
    <lineage>
        <taxon>Eukaryota</taxon>
        <taxon>Discoba</taxon>
        <taxon>Euglenozoa</taxon>
        <taxon>Kinetoplastea</taxon>
        <taxon>Metakinetoplastina</taxon>
        <taxon>Trypanosomatida</taxon>
        <taxon>Trypanosomatidae</taxon>
        <taxon>Leishmaniinae</taxon>
        <taxon>Porcisia</taxon>
    </lineage>
</organism>
<feature type="compositionally biased region" description="Basic and acidic residues" evidence="2">
    <location>
        <begin position="1124"/>
        <end position="1140"/>
    </location>
</feature>
<feature type="coiled-coil region" evidence="1">
    <location>
        <begin position="277"/>
        <end position="311"/>
    </location>
</feature>
<protein>
    <submittedName>
        <fullName evidence="3">Uncharacterized protein</fullName>
    </submittedName>
</protein>
<dbReference type="EMBL" id="JAFJZO010000034">
    <property type="protein sequence ID" value="KAG5493826.1"/>
    <property type="molecule type" value="Genomic_DNA"/>
</dbReference>
<accession>A0A836IB14</accession>
<feature type="compositionally biased region" description="Polar residues" evidence="2">
    <location>
        <begin position="714"/>
        <end position="726"/>
    </location>
</feature>
<feature type="compositionally biased region" description="Basic and acidic residues" evidence="2">
    <location>
        <begin position="1544"/>
        <end position="1553"/>
    </location>
</feature>
<dbReference type="OrthoDB" id="266612at2759"/>
<dbReference type="Proteomes" id="UP000674318">
    <property type="component" value="Unassembled WGS sequence"/>
</dbReference>
<feature type="region of interest" description="Disordered" evidence="2">
    <location>
        <begin position="1"/>
        <end position="46"/>
    </location>
</feature>
<feature type="region of interest" description="Disordered" evidence="2">
    <location>
        <begin position="68"/>
        <end position="141"/>
    </location>
</feature>
<proteinExistence type="predicted"/>
<evidence type="ECO:0000256" key="1">
    <source>
        <dbReference type="SAM" id="Coils"/>
    </source>
</evidence>
<evidence type="ECO:0000313" key="3">
    <source>
        <dbReference type="EMBL" id="KAG5493826.1"/>
    </source>
</evidence>
<feature type="compositionally biased region" description="Low complexity" evidence="2">
    <location>
        <begin position="1039"/>
        <end position="1056"/>
    </location>
</feature>
<keyword evidence="4" id="KW-1185">Reference proteome</keyword>
<gene>
    <name evidence="3" type="ORF">JKF63_01658</name>
</gene>
<evidence type="ECO:0000256" key="2">
    <source>
        <dbReference type="SAM" id="MobiDB-lite"/>
    </source>
</evidence>
<feature type="compositionally biased region" description="Basic and acidic residues" evidence="2">
    <location>
        <begin position="1521"/>
        <end position="1534"/>
    </location>
</feature>
<dbReference type="GeneID" id="94287781"/>
<evidence type="ECO:0000313" key="4">
    <source>
        <dbReference type="Proteomes" id="UP000674318"/>
    </source>
</evidence>
<feature type="coiled-coil region" evidence="1">
    <location>
        <begin position="404"/>
        <end position="438"/>
    </location>
</feature>
<feature type="region of interest" description="Disordered" evidence="2">
    <location>
        <begin position="921"/>
        <end position="1143"/>
    </location>
</feature>
<dbReference type="KEGG" id="phet:94287781"/>
<feature type="compositionally biased region" description="Low complexity" evidence="2">
    <location>
        <begin position="836"/>
        <end position="854"/>
    </location>
</feature>
<feature type="region of interest" description="Disordered" evidence="2">
    <location>
        <begin position="1351"/>
        <end position="1378"/>
    </location>
</feature>
<sequence>MHLQNPSVSLGNWNRNSGWADGSTSPLVQSDVGDAAPTPAPRTASAVSVDDYFDVGPEKEALLSLMRESTRSAQESRVNVAPSGEVQRGEKALPYPPSTSSLSGHDDTQSFVAPLTTTSMLPPHYSAPKKHHSYTKPSADTELQQKCEAAQAKTETLARHLVKAISDRKILKDNVEQLELLVEECNAEVGRLQRVVEEQHQDSATSLGVQAALRAKEREVAVYEDEIRRLNGVLDGYLTRTAASKRAVEDSVHNGLVAKEAEVEAAMEEVGLAHLAQREAEERANQLANELDTAVEQIQFLDERLAEMERAVAAARFHAIPPGIVREQVMNGDNDDDNGANTALSHASAAARLAVPPTNEMRHWPPEARQAVLQLAAQAEELLLQNAEGERHASMRLQYVEKTCSELQQHLVQRSEEVERARETCQQLRQEKSALQTVGDQWFQQLRQVKEDAQLVSEMVCTAREDAEDVYLSSRVAAERAMEHQAARAAASPLRPLPSPSPMDPATLEKTARFAQQVMHDFQAMARFLASLRTMNIGDRNGYQILQIIASGHSPAEGLYVTADDDATPMRLRERLSSNAASETRRRVQDRKARVLRAVEQALTIEPDSAPGFLSLAAPANRPSNDATIMMGLPPRSGKKPSTMETEACEVPDALEDAVGNEDEVEVEVALASLHPSQTGSKSIRDGSSGIVHSDVRRRPAHDLALFLPHHQASRTSESSSATPTFAASMPSIPLTPTGNVTFSTVSTSQPRTAKPTEALTTPPPSVSRPLRLSTTPSQPQSDGKQDNPEGEAPPSDRHSSPTRTSSHIALATDSTLIRRSGAGVDPDMSSIKIVPSPSMSPQMFQQQTETQKQAPRPHESMRETQASIPLLHSRLRSPTPDQLPAMSLEIDTNVALITNPIEQLRTPELFVDEPLPRLGSEEYRQPVHLGSQPKDRSTTARPSSTPHPGPHSVTRRSHKAGDGEESAAPLRQGDRRRRDASNDSNEDEATLFFRDPPRGEVQEVTSKPTPASPKGQHSQVKVDLLRDDLLMSSRKTLAEATTSAPASSLSSQRSSVVEEEADVEERDPCAGAPAAPLSLSHQSSLKQSHTAASPRSRSVDDNEPSLSFSAPPPPMRLSYSQGHPEKAAEDETLPRKSLSDEALSGIDHLRAIPGTGDTAVVSHSALPSPSAKSSSFVDSLEWGSHQPRRIPALDSGPCLTGLAGAVAAPPRLQRSAGSSSSPAAQPPLCTTIPEPTAAIGAAVGLRRHSCGGSEPAMASVSLDRPLLDVTPALVEPRRPSLSARSEPAATLKNAVTARGPVDSAVAVSARPSTPVEQTLPLSKGGKASRSTSEVVIHVDDVDLLRSDSKITANTSSSTPAHRLPSITSTATPGSPLRAMERSHEAFGLPGVICDDKPENLGSSHSFPAELPQAVLEHPRELPSRAGRKTAPHSGPREGAAPAPLPAVNVDTPESNTLNLRHDSPPPASLMGETATTDRGRSPSSPAVAVEPSPMTSTPRSAVTSQDGQPGMPNSTLTERGVPDDAAARRREDVANILKRIRAKKEQEKKQCFEMDAPATPTASEGSVAIPKEVNSPT</sequence>
<feature type="region of interest" description="Disordered" evidence="2">
    <location>
        <begin position="1418"/>
        <end position="1578"/>
    </location>
</feature>